<organism evidence="1 2">
    <name type="scientific">Taenia crassiceps</name>
    <dbReference type="NCBI Taxonomy" id="6207"/>
    <lineage>
        <taxon>Eukaryota</taxon>
        <taxon>Metazoa</taxon>
        <taxon>Spiralia</taxon>
        <taxon>Lophotrochozoa</taxon>
        <taxon>Platyhelminthes</taxon>
        <taxon>Cestoda</taxon>
        <taxon>Eucestoda</taxon>
        <taxon>Cyclophyllidea</taxon>
        <taxon>Taeniidae</taxon>
        <taxon>Taenia</taxon>
    </lineage>
</organism>
<name>A0ABR4QL98_9CEST</name>
<protein>
    <submittedName>
        <fullName evidence="1">Uncharacterized protein</fullName>
    </submittedName>
</protein>
<sequence>MPVKVGLDGRKSRILLTMTAADDLKDKILDLADVYTEIMAIAPFTSIQLRTDMASPYVFLKFGLPVALQSLFPVEDKENCSNSELQNAEADDVDSPKILEASALEATFPE</sequence>
<evidence type="ECO:0000313" key="2">
    <source>
        <dbReference type="Proteomes" id="UP001651158"/>
    </source>
</evidence>
<evidence type="ECO:0000313" key="1">
    <source>
        <dbReference type="EMBL" id="KAL5110412.1"/>
    </source>
</evidence>
<proteinExistence type="predicted"/>
<dbReference type="EMBL" id="JAKROA010000002">
    <property type="protein sequence ID" value="KAL5110412.1"/>
    <property type="molecule type" value="Genomic_DNA"/>
</dbReference>
<gene>
    <name evidence="1" type="ORF">TcWFU_005544</name>
</gene>
<reference evidence="1 2" key="1">
    <citation type="journal article" date="2022" name="Front. Cell. Infect. Microbiol.">
        <title>The Genomes of Two Strains of Taenia crassiceps the Animal Model for the Study of Human Cysticercosis.</title>
        <authorList>
            <person name="Bobes R.J."/>
            <person name="Estrada K."/>
            <person name="Rios-Valencia D.G."/>
            <person name="Calderon-Gallegos A."/>
            <person name="de la Torre P."/>
            <person name="Carrero J.C."/>
            <person name="Sanchez-Flores A."/>
            <person name="Laclette J.P."/>
        </authorList>
    </citation>
    <scope>NUCLEOTIDE SEQUENCE [LARGE SCALE GENOMIC DNA]</scope>
    <source>
        <strain evidence="1">WFUcys</strain>
    </source>
</reference>
<dbReference type="Proteomes" id="UP001651158">
    <property type="component" value="Unassembled WGS sequence"/>
</dbReference>
<accession>A0ABR4QL98</accession>
<keyword evidence="2" id="KW-1185">Reference proteome</keyword>
<comment type="caution">
    <text evidence="1">The sequence shown here is derived from an EMBL/GenBank/DDBJ whole genome shotgun (WGS) entry which is preliminary data.</text>
</comment>